<dbReference type="InterPro" id="IPR050273">
    <property type="entry name" value="GppA/Ppx_hydrolase"/>
</dbReference>
<keyword evidence="3" id="KW-1185">Reference proteome</keyword>
<dbReference type="Gene3D" id="3.30.420.150">
    <property type="entry name" value="Exopolyphosphatase. Domain 2"/>
    <property type="match status" value="1"/>
</dbReference>
<dbReference type="SUPFAM" id="SSF53067">
    <property type="entry name" value="Actin-like ATPase domain"/>
    <property type="match status" value="2"/>
</dbReference>
<sequence length="275" mass="31273">MLLGIVDIGSNAIKYKIFNTKDNSLVEYYREPLRLGRDAFTQGFLSELTLKQLTIVLERFKRVFLEKNIEKQFYMATSAIRDCTNKDEIICLLKKQNIDLKIISGDTEAGLLKEFKANVDSYAILDIGGGSVEAFVSVNSQTYARSFQLGAVRLLNKDKSYKEKEMNNFGNWLKQHAPVKKLYGLGGNLRAIFEANNHSGPLSSKEFTEFVKEYNSVSKKDLIEKFSIPEDRIDIIPLAAEIYEHSLASLNCNVIENSFWSISDGLFKQILNRNL</sequence>
<gene>
    <name evidence="2" type="ORF">M9B40_02620</name>
</gene>
<name>A0A9Q8TZ81_9GAMM</name>
<dbReference type="AlphaFoldDB" id="A0A9Q8TZ81"/>
<evidence type="ECO:0000259" key="1">
    <source>
        <dbReference type="Pfam" id="PF02541"/>
    </source>
</evidence>
<evidence type="ECO:0000313" key="2">
    <source>
        <dbReference type="EMBL" id="URQ63675.1"/>
    </source>
</evidence>
<accession>A0A9Q8TZ81</accession>
<dbReference type="PANTHER" id="PTHR30005:SF0">
    <property type="entry name" value="RETROGRADE REGULATION PROTEIN 2"/>
    <property type="match status" value="1"/>
</dbReference>
<dbReference type="PANTHER" id="PTHR30005">
    <property type="entry name" value="EXOPOLYPHOSPHATASE"/>
    <property type="match status" value="1"/>
</dbReference>
<dbReference type="Gene3D" id="3.30.420.40">
    <property type="match status" value="1"/>
</dbReference>
<evidence type="ECO:0000313" key="3">
    <source>
        <dbReference type="Proteomes" id="UP001056381"/>
    </source>
</evidence>
<dbReference type="GO" id="GO:0016462">
    <property type="term" value="F:pyrophosphatase activity"/>
    <property type="evidence" value="ECO:0007669"/>
    <property type="project" value="TreeGrafter"/>
</dbReference>
<dbReference type="Proteomes" id="UP001056381">
    <property type="component" value="Chromosome"/>
</dbReference>
<dbReference type="InterPro" id="IPR043129">
    <property type="entry name" value="ATPase_NBD"/>
</dbReference>
<dbReference type="EMBL" id="CP097966">
    <property type="protein sequence ID" value="URQ63675.1"/>
    <property type="molecule type" value="Genomic_DNA"/>
</dbReference>
<reference evidence="2" key="1">
    <citation type="submission" date="2022-05" db="EMBL/GenBank/DDBJ databases">
        <title>Single-amplified genomics reveal most streamlined microbe among free-living bacteria.</title>
        <authorList>
            <person name="Roda-Garcia J."/>
            <person name="Haro-Moreno J.M."/>
            <person name="Rodriguez-Valera F."/>
            <person name="Almagro-Moreno S."/>
            <person name="Lopez-Perez M."/>
        </authorList>
    </citation>
    <scope>NUCLEOTIDE SEQUENCE</scope>
    <source>
        <strain evidence="2">TMED112-D2-2</strain>
    </source>
</reference>
<dbReference type="InterPro" id="IPR003695">
    <property type="entry name" value="Ppx_GppA_N"/>
</dbReference>
<proteinExistence type="predicted"/>
<organism evidence="2 3">
    <name type="scientific">SAR86 cluster bacterium</name>
    <dbReference type="NCBI Taxonomy" id="2030880"/>
    <lineage>
        <taxon>Bacteria</taxon>
        <taxon>Pseudomonadati</taxon>
        <taxon>Pseudomonadota</taxon>
        <taxon>Gammaproteobacteria</taxon>
        <taxon>SAR86 cluster</taxon>
    </lineage>
</organism>
<dbReference type="Pfam" id="PF02541">
    <property type="entry name" value="Ppx-GppA"/>
    <property type="match status" value="1"/>
</dbReference>
<protein>
    <recommendedName>
        <fullName evidence="1">Ppx/GppA phosphatase N-terminal domain-containing protein</fullName>
    </recommendedName>
</protein>
<feature type="domain" description="Ppx/GppA phosphatase N-terminal" evidence="1">
    <location>
        <begin position="30"/>
        <end position="272"/>
    </location>
</feature>